<evidence type="ECO:0000256" key="3">
    <source>
        <dbReference type="ARBA" id="ARBA00022448"/>
    </source>
</evidence>
<evidence type="ECO:0000313" key="6">
    <source>
        <dbReference type="Proteomes" id="UP000095651"/>
    </source>
</evidence>
<dbReference type="EMBL" id="CYZE01000006">
    <property type="protein sequence ID" value="CUO43516.1"/>
    <property type="molecule type" value="Genomic_DNA"/>
</dbReference>
<dbReference type="PROSITE" id="PS51257">
    <property type="entry name" value="PROKAR_LIPOPROTEIN"/>
    <property type="match status" value="1"/>
</dbReference>
<proteinExistence type="inferred from homology"/>
<dbReference type="Gene3D" id="3.40.190.10">
    <property type="entry name" value="Periplasmic binding protein-like II"/>
    <property type="match status" value="1"/>
</dbReference>
<reference evidence="5 6" key="1">
    <citation type="submission" date="2015-09" db="EMBL/GenBank/DDBJ databases">
        <authorList>
            <consortium name="Pathogen Informatics"/>
        </authorList>
    </citation>
    <scope>NUCLEOTIDE SEQUENCE [LARGE SCALE GENOMIC DNA]</scope>
    <source>
        <strain evidence="5 6">2789STDY5608850</strain>
    </source>
</reference>
<organism evidence="5 6">
    <name type="scientific">Hungatella hathewayi</name>
    <dbReference type="NCBI Taxonomy" id="154046"/>
    <lineage>
        <taxon>Bacteria</taxon>
        <taxon>Bacillati</taxon>
        <taxon>Bacillota</taxon>
        <taxon>Clostridia</taxon>
        <taxon>Lachnospirales</taxon>
        <taxon>Lachnospiraceae</taxon>
        <taxon>Hungatella</taxon>
    </lineage>
</organism>
<dbReference type="Proteomes" id="UP000095651">
    <property type="component" value="Unassembled WGS sequence"/>
</dbReference>
<dbReference type="InterPro" id="IPR006059">
    <property type="entry name" value="SBP"/>
</dbReference>
<sequence length="445" mass="49796">MKNWRRIVVGGILLVMLMGIFTGCKTQEAEKRQITLKVKLPPLTVANADTGITDSYEVLNMAGEAFAAQYKDYDVTVEVVKFGYTEEDEYITGCFDTDDAADILLEGYFNMAGYIHTGRVVPLDDMITEEMRADVDDALCKMSQVDGKTYMLPYYSLQNTLIYNKDLFRQCGLAEYIGVDGVIQSWTPEEWEHILSTLAANLPDMTYPMLMYAKNDQGDTHIMTLLRSKGSHFFDENGRFNLNTEEGIAALQWIADSYKKGYFPAGCENMEIVDCSDLFINNQLAIYMANSATLPSMDRNSTGTANFPSPDGKGYNTSFVTGFEIFDNGDTEKVQAAKDFLRYFMSDEELMNYAQVGIPASNATAQRVSKHIFMQEAYTANTANTVDFTANNPNWRGVRDVFYTHIHKLLAGTITPEEAAEALDADCNAAIETGWKNSKLHSPDN</sequence>
<dbReference type="InterPro" id="IPR050490">
    <property type="entry name" value="Bact_solute-bd_prot1"/>
</dbReference>
<protein>
    <submittedName>
        <fullName evidence="5">Sugar ABC transporter periplasmic protein</fullName>
    </submittedName>
</protein>
<dbReference type="SUPFAM" id="SSF53850">
    <property type="entry name" value="Periplasmic binding protein-like II"/>
    <property type="match status" value="1"/>
</dbReference>
<dbReference type="PANTHER" id="PTHR43649:SF31">
    <property type="entry name" value="SN-GLYCEROL-3-PHOSPHATE-BINDING PERIPLASMIC PROTEIN UGPB"/>
    <property type="match status" value="1"/>
</dbReference>
<dbReference type="Pfam" id="PF01547">
    <property type="entry name" value="SBP_bac_1"/>
    <property type="match status" value="1"/>
</dbReference>
<evidence type="ECO:0000313" key="5">
    <source>
        <dbReference type="EMBL" id="CUO43516.1"/>
    </source>
</evidence>
<comment type="subcellular location">
    <subcellularLocation>
        <location evidence="1">Cell envelope</location>
    </subcellularLocation>
</comment>
<dbReference type="PANTHER" id="PTHR43649">
    <property type="entry name" value="ARABINOSE-BINDING PROTEIN-RELATED"/>
    <property type="match status" value="1"/>
</dbReference>
<evidence type="ECO:0000256" key="2">
    <source>
        <dbReference type="ARBA" id="ARBA00008520"/>
    </source>
</evidence>
<dbReference type="GO" id="GO:0030313">
    <property type="term" value="C:cell envelope"/>
    <property type="evidence" value="ECO:0007669"/>
    <property type="project" value="UniProtKB-SubCell"/>
</dbReference>
<name>A0A174F3Z6_9FIRM</name>
<keyword evidence="4" id="KW-0732">Signal</keyword>
<evidence type="ECO:0000256" key="4">
    <source>
        <dbReference type="ARBA" id="ARBA00022729"/>
    </source>
</evidence>
<accession>A0A174F3Z6</accession>
<keyword evidence="3" id="KW-0813">Transport</keyword>
<dbReference type="RefSeq" id="WP_055655999.1">
    <property type="nucleotide sequence ID" value="NZ_CABIXC010000006.1"/>
</dbReference>
<comment type="similarity">
    <text evidence="2">Belongs to the bacterial solute-binding protein 1 family.</text>
</comment>
<evidence type="ECO:0000256" key="1">
    <source>
        <dbReference type="ARBA" id="ARBA00004196"/>
    </source>
</evidence>
<dbReference type="AlphaFoldDB" id="A0A174F3Z6"/>
<gene>
    <name evidence="5" type="ORF">ERS852407_02812</name>
</gene>